<dbReference type="Proteomes" id="UP000274504">
    <property type="component" value="Unassembled WGS sequence"/>
</dbReference>
<feature type="domain" description="Iron hydrogenase large subunit C-terminal" evidence="2">
    <location>
        <begin position="168"/>
        <end position="315"/>
    </location>
</feature>
<evidence type="ECO:0000313" key="3">
    <source>
        <dbReference type="EMBL" id="VDL43871.1"/>
    </source>
</evidence>
<dbReference type="STRING" id="6216.A0A0R3SGR3"/>
<evidence type="ECO:0000259" key="2">
    <source>
        <dbReference type="Pfam" id="PF02906"/>
    </source>
</evidence>
<evidence type="ECO:0000256" key="1">
    <source>
        <dbReference type="ARBA" id="ARBA00006596"/>
    </source>
</evidence>
<dbReference type="EMBL" id="UYSG01001445">
    <property type="protein sequence ID" value="VDL43871.1"/>
    <property type="molecule type" value="Genomic_DNA"/>
</dbReference>
<dbReference type="InterPro" id="IPR004108">
    <property type="entry name" value="Fe_hydrogenase_lsu_C"/>
</dbReference>
<reference evidence="5" key="1">
    <citation type="submission" date="2017-02" db="UniProtKB">
        <authorList>
            <consortium name="WormBaseParasite"/>
        </authorList>
    </citation>
    <scope>IDENTIFICATION</scope>
</reference>
<proteinExistence type="inferred from homology"/>
<evidence type="ECO:0000313" key="4">
    <source>
        <dbReference type="Proteomes" id="UP000274504"/>
    </source>
</evidence>
<dbReference type="OrthoDB" id="10253113at2759"/>
<dbReference type="AlphaFoldDB" id="A0A0R3SGR3"/>
<protein>
    <submittedName>
        <fullName evidence="5">Fe_hyd_lg_C domain-containing protein</fullName>
    </submittedName>
</protein>
<reference evidence="3 4" key="2">
    <citation type="submission" date="2018-11" db="EMBL/GenBank/DDBJ databases">
        <authorList>
            <consortium name="Pathogen Informatics"/>
        </authorList>
    </citation>
    <scope>NUCLEOTIDE SEQUENCE [LARGE SCALE GENOMIC DNA]</scope>
</reference>
<dbReference type="InterPro" id="IPR009016">
    <property type="entry name" value="Fe_hydrogenase"/>
</dbReference>
<dbReference type="WBParaSite" id="HDID_0000411001-mRNA-1">
    <property type="protein sequence ID" value="HDID_0000411001-mRNA-1"/>
    <property type="gene ID" value="HDID_0000411001"/>
</dbReference>
<sequence length="568" mass="63182">MNFSTALKLNDVDDYITPSLECIKPVKIPTEVGKTKSISICEDGTYIATNDMGEKYTLTKAKIDLNDCLACSGCITTAETILVSQHSVDSFLDLIKESEKYEIVMALSPQSLASLTASFQNRCDSLPRSLIESFCSELGSLSDGFGMTEVLNFCWRLLHSRGVTSQPFLDTTWSRDISLSAAAEEFVNVFKSEVDAPTLPVLTGICPGWVCYAEKTHFKLPSKSNDVDESFLLKHISRVRSPQQLLAGVLKSSSINRRLYLVFVMPCYDKKLEASRSEFTVNGDDLQKEADLVLGTNEFVSVLEALLKKPAQESMKQDSAPLSLNQKLVFGRKILKVLLNTYIEFYVFLSRSSNLLLGNAYSYKNYRHAGSGSGGYAFAVLWQAAQTLFNIRLPLNVTDDPRVLIRSLGNHDLQEILLFNSLEDCQTARVNVPAGRTPYRNCGIKPKPLLVFLIANGFRNIQTVVQQLKRAYSKAHSSRASLREEIAFDYVEIMACPNGCLNGGAQLNTPLTNVSQAYFSQDEQDLLASEESKQLLSKINPSFKPSICYTTYRSIPKIEITNPAALKW</sequence>
<comment type="similarity">
    <text evidence="1">Belongs to the NARF family.</text>
</comment>
<dbReference type="Pfam" id="PF02906">
    <property type="entry name" value="Fe_hyd_lg_C"/>
    <property type="match status" value="2"/>
</dbReference>
<evidence type="ECO:0000313" key="5">
    <source>
        <dbReference type="WBParaSite" id="HDID_0000411001-mRNA-1"/>
    </source>
</evidence>
<name>A0A0R3SGR3_HYMDI</name>
<organism evidence="5">
    <name type="scientific">Hymenolepis diminuta</name>
    <name type="common">Rat tapeworm</name>
    <dbReference type="NCBI Taxonomy" id="6216"/>
    <lineage>
        <taxon>Eukaryota</taxon>
        <taxon>Metazoa</taxon>
        <taxon>Spiralia</taxon>
        <taxon>Lophotrochozoa</taxon>
        <taxon>Platyhelminthes</taxon>
        <taxon>Cestoda</taxon>
        <taxon>Eucestoda</taxon>
        <taxon>Cyclophyllidea</taxon>
        <taxon>Hymenolepididae</taxon>
        <taxon>Hymenolepis</taxon>
    </lineage>
</organism>
<dbReference type="Gene3D" id="3.40.950.10">
    <property type="entry name" value="Fe-only Hydrogenase (Larger Subunit), Chain L, domain 3"/>
    <property type="match status" value="1"/>
</dbReference>
<dbReference type="InterPro" id="IPR050340">
    <property type="entry name" value="Cytosolic_Fe-S_CAF"/>
</dbReference>
<accession>A0A0R3SGR3</accession>
<dbReference type="PANTHER" id="PTHR11615">
    <property type="entry name" value="NITRATE, FORMATE, IRON DEHYDROGENASE"/>
    <property type="match status" value="1"/>
</dbReference>
<gene>
    <name evidence="3" type="ORF">HDID_LOCUS4108</name>
</gene>
<feature type="domain" description="Iron hydrogenase large subunit C-terminal" evidence="2">
    <location>
        <begin position="450"/>
        <end position="504"/>
    </location>
</feature>
<dbReference type="SUPFAM" id="SSF53920">
    <property type="entry name" value="Fe-only hydrogenase"/>
    <property type="match status" value="1"/>
</dbReference>